<dbReference type="AlphaFoldDB" id="A0A1M5KYL7"/>
<protein>
    <submittedName>
        <fullName evidence="3">DUF1680 family protein</fullName>
    </submittedName>
</protein>
<evidence type="ECO:0000313" key="4">
    <source>
        <dbReference type="Proteomes" id="UP000184041"/>
    </source>
</evidence>
<dbReference type="RefSeq" id="WP_084088468.1">
    <property type="nucleotide sequence ID" value="NZ_FQUS01000036.1"/>
</dbReference>
<dbReference type="InterPro" id="IPR012878">
    <property type="entry name" value="Beta-AFase-like_GH127_cat"/>
</dbReference>
<dbReference type="InterPro" id="IPR008928">
    <property type="entry name" value="6-hairpin_glycosidase_sf"/>
</dbReference>
<dbReference type="Pfam" id="PF20736">
    <property type="entry name" value="Glyco_hydro127M"/>
    <property type="match status" value="1"/>
</dbReference>
<dbReference type="InterPro" id="IPR049046">
    <property type="entry name" value="Beta-AFase-like_GH127_middle"/>
</dbReference>
<gene>
    <name evidence="3" type="ORF">SAMN05443144_1362</name>
</gene>
<keyword evidence="4" id="KW-1185">Reference proteome</keyword>
<organism evidence="3 4">
    <name type="scientific">Fodinibius roseus</name>
    <dbReference type="NCBI Taxonomy" id="1194090"/>
    <lineage>
        <taxon>Bacteria</taxon>
        <taxon>Pseudomonadati</taxon>
        <taxon>Balneolota</taxon>
        <taxon>Balneolia</taxon>
        <taxon>Balneolales</taxon>
        <taxon>Balneolaceae</taxon>
        <taxon>Fodinibius</taxon>
    </lineage>
</organism>
<reference evidence="3 4" key="1">
    <citation type="submission" date="2016-11" db="EMBL/GenBank/DDBJ databases">
        <authorList>
            <person name="Jaros S."/>
            <person name="Januszkiewicz K."/>
            <person name="Wedrychowicz H."/>
        </authorList>
    </citation>
    <scope>NUCLEOTIDE SEQUENCE [LARGE SCALE GENOMIC DNA]</scope>
    <source>
        <strain evidence="3 4">DSM 21986</strain>
    </source>
</reference>
<dbReference type="PANTHER" id="PTHR31151:SF0">
    <property type="entry name" value="PROLINE-TRNA LIGASE (DUF1680)"/>
    <property type="match status" value="1"/>
</dbReference>
<accession>A0A1M5KYL7</accession>
<feature type="domain" description="Non-reducing end beta-L-arabinofuranosidase-like GH127 catalytic" evidence="1">
    <location>
        <begin position="115"/>
        <end position="439"/>
    </location>
</feature>
<evidence type="ECO:0000259" key="1">
    <source>
        <dbReference type="Pfam" id="PF07944"/>
    </source>
</evidence>
<dbReference type="OrthoDB" id="9757939at2"/>
<proteinExistence type="predicted"/>
<evidence type="ECO:0000259" key="2">
    <source>
        <dbReference type="Pfam" id="PF20736"/>
    </source>
</evidence>
<dbReference type="GO" id="GO:0005975">
    <property type="term" value="P:carbohydrate metabolic process"/>
    <property type="evidence" value="ECO:0007669"/>
    <property type="project" value="InterPro"/>
</dbReference>
<name>A0A1M5KYL7_9BACT</name>
<sequence length="702" mass="80980">MNASRKEFLKNLGIGGITFSLSSVLPLSDYEKRSDAKSNIFNRSQNGFYASNLEPLAPEPFIELPIGAIQPKGWLREQLNRQREGLTGNLDEIYSKVVGPTNGWLGGDGDGWERGPYWLDGLVPLAYILDDQKLKDKAQEWIEWSLNNQEDDGYFGPIPFEGGPPIDRQGVQEGPRKDWWPKMVMLKVLKQYYMATEDYRVLDLMTNYFRYQLKHLPDQPLDNWSYWGNRRGADNLMIVYWLYNRTGDEFLLELGDLIHHQTYNWKEIFESGTIAKLNPVPELHTVNLAMGFKAPVIYHQKNHNEDYIQAVKEGLKDLKNVHGFVTGLYGADENLHGNNPTQGTELCTVVEMMYSFEQITRITGDTYFADYLEKVAFNALPTQHDDDYTTRQYFQQPNQVEVSHKIRNFFNDANAQLCYGVLTGYPCCTTNMHQGWPKLVQNMWYATDDNGLAAMIYSSSEVTAKVAGGTEVTVIEVTDYPFDDTINFTIQSPEQVKFPLKLRIPEWADEVNIQINGRDWNKIENNSDKQMVEIDRTWVDGDTITLQLKMQVRISRWAEMSVGIERGPLVYALKIDEQWEEKPAEEGNWRIQHPYKEVYTEDSWNYGIPEETIKNKDFELVYDEDKAGKYPWNLENVPVKLKTDGKPVKEWHMYKHSTGPLPVSEQKRYGRNPGTANVRAEKLTLVPYGATTLRISQFPVVQ</sequence>
<dbReference type="SUPFAM" id="SSF48208">
    <property type="entry name" value="Six-hairpin glycosidases"/>
    <property type="match status" value="1"/>
</dbReference>
<dbReference type="PANTHER" id="PTHR31151">
    <property type="entry name" value="PROLINE-TRNA LIGASE (DUF1680)"/>
    <property type="match status" value="1"/>
</dbReference>
<evidence type="ECO:0000313" key="3">
    <source>
        <dbReference type="EMBL" id="SHG57962.1"/>
    </source>
</evidence>
<dbReference type="STRING" id="1194090.SAMN05443144_1362"/>
<dbReference type="Pfam" id="PF07944">
    <property type="entry name" value="Beta-AFase-like_GH127_cat"/>
    <property type="match status" value="1"/>
</dbReference>
<feature type="domain" description="Non-reducing end beta-L-arabinofuranosidase-like GH127 middle" evidence="2">
    <location>
        <begin position="452"/>
        <end position="550"/>
    </location>
</feature>
<dbReference type="EMBL" id="FQUS01000036">
    <property type="protein sequence ID" value="SHG57962.1"/>
    <property type="molecule type" value="Genomic_DNA"/>
</dbReference>
<dbReference type="Proteomes" id="UP000184041">
    <property type="component" value="Unassembled WGS sequence"/>
</dbReference>